<evidence type="ECO:0000313" key="1">
    <source>
        <dbReference type="EMBL" id="GAA1839500.1"/>
    </source>
</evidence>
<dbReference type="Proteomes" id="UP001500449">
    <property type="component" value="Unassembled WGS sequence"/>
</dbReference>
<dbReference type="EMBL" id="BAAAQK010000005">
    <property type="protein sequence ID" value="GAA1839500.1"/>
    <property type="molecule type" value="Genomic_DNA"/>
</dbReference>
<dbReference type="RefSeq" id="WP_344414510.1">
    <property type="nucleotide sequence ID" value="NZ_BAAAQK010000005.1"/>
</dbReference>
<gene>
    <name evidence="1" type="ORF">GCM10009836_18320</name>
</gene>
<keyword evidence="2" id="KW-1185">Reference proteome</keyword>
<organism evidence="1 2">
    <name type="scientific">Pseudonocardia ailaonensis</name>
    <dbReference type="NCBI Taxonomy" id="367279"/>
    <lineage>
        <taxon>Bacteria</taxon>
        <taxon>Bacillati</taxon>
        <taxon>Actinomycetota</taxon>
        <taxon>Actinomycetes</taxon>
        <taxon>Pseudonocardiales</taxon>
        <taxon>Pseudonocardiaceae</taxon>
        <taxon>Pseudonocardia</taxon>
    </lineage>
</organism>
<sequence>MELLAALKTARSLAAFVEGGALEEALAQVSVGAAVDAMEKSRIARDPRAQVWSAVTHLETAWEAHRRILVRPLSKHLAWTRHRRIWGEFDHVTCLMAVCYRYLGEIELSEQCFTRWEALMGDHYDPRYLFQGPGSLRGTRRWAGRAGWLVGNIPAHFVEEARASFRAELPMVNPREVREALRAL</sequence>
<reference evidence="1 2" key="1">
    <citation type="journal article" date="2019" name="Int. J. Syst. Evol. Microbiol.">
        <title>The Global Catalogue of Microorganisms (GCM) 10K type strain sequencing project: providing services to taxonomists for standard genome sequencing and annotation.</title>
        <authorList>
            <consortium name="The Broad Institute Genomics Platform"/>
            <consortium name="The Broad Institute Genome Sequencing Center for Infectious Disease"/>
            <person name="Wu L."/>
            <person name="Ma J."/>
        </authorList>
    </citation>
    <scope>NUCLEOTIDE SEQUENCE [LARGE SCALE GENOMIC DNA]</scope>
    <source>
        <strain evidence="1 2">JCM 16009</strain>
    </source>
</reference>
<evidence type="ECO:0000313" key="2">
    <source>
        <dbReference type="Proteomes" id="UP001500449"/>
    </source>
</evidence>
<name>A0ABN2MUT7_9PSEU</name>
<proteinExistence type="predicted"/>
<comment type="caution">
    <text evidence="1">The sequence shown here is derived from an EMBL/GenBank/DDBJ whole genome shotgun (WGS) entry which is preliminary data.</text>
</comment>
<accession>A0ABN2MUT7</accession>
<protein>
    <submittedName>
        <fullName evidence="1">Uncharacterized protein</fullName>
    </submittedName>
</protein>